<dbReference type="EMBL" id="JBHSBY010000003">
    <property type="protein sequence ID" value="MFC4195087.1"/>
    <property type="molecule type" value="Genomic_DNA"/>
</dbReference>
<dbReference type="RefSeq" id="WP_378958401.1">
    <property type="nucleotide sequence ID" value="NZ_JBHRXC010000001.1"/>
</dbReference>
<protein>
    <submittedName>
        <fullName evidence="1">TRASH domain-containing protein</fullName>
    </submittedName>
</protein>
<gene>
    <name evidence="1" type="ORF">ACFOUY_00060</name>
</gene>
<comment type="caution">
    <text evidence="1">The sequence shown here is derived from an EMBL/GenBank/DDBJ whole genome shotgun (WGS) entry which is preliminary data.</text>
</comment>
<reference evidence="2" key="1">
    <citation type="journal article" date="2019" name="Int. J. Syst. Evol. Microbiol.">
        <title>The Global Catalogue of Microorganisms (GCM) 10K type strain sequencing project: providing services to taxonomists for standard genome sequencing and annotation.</title>
        <authorList>
            <consortium name="The Broad Institute Genomics Platform"/>
            <consortium name="The Broad Institute Genome Sequencing Center for Infectious Disease"/>
            <person name="Wu L."/>
            <person name="Ma J."/>
        </authorList>
    </citation>
    <scope>NUCLEOTIDE SEQUENCE [LARGE SCALE GENOMIC DNA]</scope>
    <source>
        <strain evidence="2">CCM 8689</strain>
    </source>
</reference>
<organism evidence="1 2">
    <name type="scientific">Pedobacter jamesrossensis</name>
    <dbReference type="NCBI Taxonomy" id="1908238"/>
    <lineage>
        <taxon>Bacteria</taxon>
        <taxon>Pseudomonadati</taxon>
        <taxon>Bacteroidota</taxon>
        <taxon>Sphingobacteriia</taxon>
        <taxon>Sphingobacteriales</taxon>
        <taxon>Sphingobacteriaceae</taxon>
        <taxon>Pedobacter</taxon>
    </lineage>
</organism>
<dbReference type="Proteomes" id="UP001595792">
    <property type="component" value="Unassembled WGS sequence"/>
</dbReference>
<accession>A0ABV8NHP7</accession>
<proteinExistence type="predicted"/>
<evidence type="ECO:0000313" key="2">
    <source>
        <dbReference type="Proteomes" id="UP001595792"/>
    </source>
</evidence>
<sequence>MSCSVYFLAIVSAENNELHVETKNYYTCCANCINRLQPKGAPLKYG</sequence>
<evidence type="ECO:0000313" key="1">
    <source>
        <dbReference type="EMBL" id="MFC4195087.1"/>
    </source>
</evidence>
<name>A0ABV8NHP7_9SPHI</name>
<keyword evidence="2" id="KW-1185">Reference proteome</keyword>